<dbReference type="GeneID" id="9948508"/>
<sequence length="120" mass="13620">MGTRGRRFRGDPDQVVICSSTTSGRTVTYPYPSESKYTYAESDTNHARISLREGICKSSFHSNGKFSKRTYSTDLARPPTTVIKTKDTLDLKPRNRLMIADILELDSYKLTIPRLEKLEA</sequence>
<dbReference type="InParanoid" id="A0A1S0TNS3"/>
<dbReference type="CTD" id="9948508"/>
<dbReference type="KEGG" id="loa:LOAG_11062"/>
<dbReference type="RefSeq" id="XP_003146631.1">
    <property type="nucleotide sequence ID" value="XM_003146583.1"/>
</dbReference>
<dbReference type="EMBL" id="JH712085">
    <property type="protein sequence ID" value="EFO17441.1"/>
    <property type="molecule type" value="Genomic_DNA"/>
</dbReference>
<evidence type="ECO:0000313" key="1">
    <source>
        <dbReference type="EMBL" id="EFO17441.1"/>
    </source>
</evidence>
<accession>A0A1S0TNS3</accession>
<protein>
    <submittedName>
        <fullName evidence="1">Uncharacterized protein</fullName>
    </submittedName>
</protein>
<gene>
    <name evidence="1" type="ORF">LOAG_11062</name>
</gene>
<organism evidence="1">
    <name type="scientific">Loa loa</name>
    <name type="common">Eye worm</name>
    <name type="synonym">Filaria loa</name>
    <dbReference type="NCBI Taxonomy" id="7209"/>
    <lineage>
        <taxon>Eukaryota</taxon>
        <taxon>Metazoa</taxon>
        <taxon>Ecdysozoa</taxon>
        <taxon>Nematoda</taxon>
        <taxon>Chromadorea</taxon>
        <taxon>Rhabditida</taxon>
        <taxon>Spirurina</taxon>
        <taxon>Spiruromorpha</taxon>
        <taxon>Filarioidea</taxon>
        <taxon>Onchocercidae</taxon>
        <taxon>Loa</taxon>
    </lineage>
</organism>
<reference evidence="1" key="1">
    <citation type="submission" date="2012-04" db="EMBL/GenBank/DDBJ databases">
        <title>The Genome Sequence of Loa loa.</title>
        <authorList>
            <consortium name="The Broad Institute Genome Sequencing Platform"/>
            <consortium name="Broad Institute Genome Sequencing Center for Infectious Disease"/>
            <person name="Nutman T.B."/>
            <person name="Fink D.L."/>
            <person name="Russ C."/>
            <person name="Young S."/>
            <person name="Zeng Q."/>
            <person name="Gargeya S."/>
            <person name="Alvarado L."/>
            <person name="Berlin A."/>
            <person name="Chapman S.B."/>
            <person name="Chen Z."/>
            <person name="Freedman E."/>
            <person name="Gellesch M."/>
            <person name="Goldberg J."/>
            <person name="Griggs A."/>
            <person name="Gujja S."/>
            <person name="Heilman E.R."/>
            <person name="Heiman D."/>
            <person name="Howarth C."/>
            <person name="Mehta T."/>
            <person name="Neiman D."/>
            <person name="Pearson M."/>
            <person name="Roberts A."/>
            <person name="Saif S."/>
            <person name="Shea T."/>
            <person name="Shenoy N."/>
            <person name="Sisk P."/>
            <person name="Stolte C."/>
            <person name="Sykes S."/>
            <person name="White J."/>
            <person name="Yandava C."/>
            <person name="Haas B."/>
            <person name="Henn M.R."/>
            <person name="Nusbaum C."/>
            <person name="Birren B."/>
        </authorList>
    </citation>
    <scope>NUCLEOTIDE SEQUENCE [LARGE SCALE GENOMIC DNA]</scope>
</reference>
<dbReference type="AlphaFoldDB" id="A0A1S0TNS3"/>
<proteinExistence type="predicted"/>
<name>A0A1S0TNS3_LOALO</name>